<keyword evidence="2" id="KW-1185">Reference proteome</keyword>
<comment type="caution">
    <text evidence="1">The sequence shown here is derived from an EMBL/GenBank/DDBJ whole genome shotgun (WGS) entry which is preliminary data.</text>
</comment>
<dbReference type="PANTHER" id="PTHR47326:SF1">
    <property type="entry name" value="HTH PSQ-TYPE DOMAIN-CONTAINING PROTEIN"/>
    <property type="match status" value="1"/>
</dbReference>
<dbReference type="Gene3D" id="3.30.420.10">
    <property type="entry name" value="Ribonuclease H-like superfamily/Ribonuclease H"/>
    <property type="match status" value="1"/>
</dbReference>
<organism evidence="1 2">
    <name type="scientific">Trichonephila clavata</name>
    <name type="common">Joro spider</name>
    <name type="synonym">Nephila clavata</name>
    <dbReference type="NCBI Taxonomy" id="2740835"/>
    <lineage>
        <taxon>Eukaryota</taxon>
        <taxon>Metazoa</taxon>
        <taxon>Ecdysozoa</taxon>
        <taxon>Arthropoda</taxon>
        <taxon>Chelicerata</taxon>
        <taxon>Arachnida</taxon>
        <taxon>Araneae</taxon>
        <taxon>Araneomorphae</taxon>
        <taxon>Entelegynae</taxon>
        <taxon>Araneoidea</taxon>
        <taxon>Nephilidae</taxon>
        <taxon>Trichonephila</taxon>
    </lineage>
</organism>
<dbReference type="InterPro" id="IPR036397">
    <property type="entry name" value="RNaseH_sf"/>
</dbReference>
<protein>
    <submittedName>
        <fullName evidence="1">Uncharacterized protein</fullName>
    </submittedName>
</protein>
<dbReference type="Proteomes" id="UP000887116">
    <property type="component" value="Unassembled WGS sequence"/>
</dbReference>
<name>A0A8X6HQZ1_TRICU</name>
<dbReference type="EMBL" id="BMAO01019129">
    <property type="protein sequence ID" value="GFR28562.1"/>
    <property type="molecule type" value="Genomic_DNA"/>
</dbReference>
<dbReference type="AlphaFoldDB" id="A0A8X6HQZ1"/>
<proteinExistence type="predicted"/>
<evidence type="ECO:0000313" key="1">
    <source>
        <dbReference type="EMBL" id="GFR28562.1"/>
    </source>
</evidence>
<gene>
    <name evidence="1" type="primary">AVEN_197716_1</name>
    <name evidence="1" type="ORF">TNCT_563891</name>
</gene>
<evidence type="ECO:0000313" key="2">
    <source>
        <dbReference type="Proteomes" id="UP000887116"/>
    </source>
</evidence>
<dbReference type="GO" id="GO:0003676">
    <property type="term" value="F:nucleic acid binding"/>
    <property type="evidence" value="ECO:0007669"/>
    <property type="project" value="InterPro"/>
</dbReference>
<sequence>MPFACSVLFCKESTFSLEGVFNTHNAHMWALSNPHSTRPHTAQQRFTVNVWASIGGGYSLLGPYILPPRLDSDKYLVFLQEILLELLTDIPAPVRRYKWLQQYRAPPHYERCVHDHLDRTFPNRWIGYGCPVV</sequence>
<accession>A0A8X6HQZ1</accession>
<reference evidence="1" key="1">
    <citation type="submission" date="2020-07" db="EMBL/GenBank/DDBJ databases">
        <title>Multicomponent nature underlies the extraordinary mechanical properties of spider dragline silk.</title>
        <authorList>
            <person name="Kono N."/>
            <person name="Nakamura H."/>
            <person name="Mori M."/>
            <person name="Yoshida Y."/>
            <person name="Ohtoshi R."/>
            <person name="Malay A.D."/>
            <person name="Moran D.A.P."/>
            <person name="Tomita M."/>
            <person name="Numata K."/>
            <person name="Arakawa K."/>
        </authorList>
    </citation>
    <scope>NUCLEOTIDE SEQUENCE</scope>
</reference>
<dbReference type="OrthoDB" id="6436917at2759"/>
<dbReference type="PANTHER" id="PTHR47326">
    <property type="entry name" value="TRANSPOSABLE ELEMENT TC3 TRANSPOSASE-LIKE PROTEIN"/>
    <property type="match status" value="1"/>
</dbReference>